<sequence>MFSLGGPSDIDVEKEKQRLLPNMFPNFAQFFGSFPPTPGMPNFRGNTPVTSTPTSIAAAAAASGVFPMFPPNFAPQYFAIMQQQNQLMQQFSKNAAMNESSSTSAGSESRSSSTDSASKIQLSANPTQHDDFTSTKIGGHCYCIVKIIGSEGLFALFSQPTGTSTSV</sequence>
<dbReference type="WBParaSite" id="Pan_g12224.t2">
    <property type="protein sequence ID" value="Pan_g12224.t2"/>
    <property type="gene ID" value="Pan_g12224"/>
</dbReference>
<reference evidence="3" key="2">
    <citation type="submission" date="2020-10" db="UniProtKB">
        <authorList>
            <consortium name="WormBaseParasite"/>
        </authorList>
    </citation>
    <scope>IDENTIFICATION</scope>
</reference>
<reference evidence="2" key="1">
    <citation type="journal article" date="2013" name="Genetics">
        <title>The draft genome and transcriptome of Panagrellus redivivus are shaped by the harsh demands of a free-living lifestyle.</title>
        <authorList>
            <person name="Srinivasan J."/>
            <person name="Dillman A.R."/>
            <person name="Macchietto M.G."/>
            <person name="Heikkinen L."/>
            <person name="Lakso M."/>
            <person name="Fracchia K.M."/>
            <person name="Antoshechkin I."/>
            <person name="Mortazavi A."/>
            <person name="Wong G."/>
            <person name="Sternberg P.W."/>
        </authorList>
    </citation>
    <scope>NUCLEOTIDE SEQUENCE [LARGE SCALE GENOMIC DNA]</scope>
    <source>
        <strain evidence="2">MT8872</strain>
    </source>
</reference>
<evidence type="ECO:0000313" key="2">
    <source>
        <dbReference type="Proteomes" id="UP000492821"/>
    </source>
</evidence>
<evidence type="ECO:0000313" key="3">
    <source>
        <dbReference type="WBParaSite" id="Pan_g12224.t2"/>
    </source>
</evidence>
<evidence type="ECO:0000256" key="1">
    <source>
        <dbReference type="SAM" id="MobiDB-lite"/>
    </source>
</evidence>
<keyword evidence="2" id="KW-1185">Reference proteome</keyword>
<organism evidence="2 3">
    <name type="scientific">Panagrellus redivivus</name>
    <name type="common">Microworm</name>
    <dbReference type="NCBI Taxonomy" id="6233"/>
    <lineage>
        <taxon>Eukaryota</taxon>
        <taxon>Metazoa</taxon>
        <taxon>Ecdysozoa</taxon>
        <taxon>Nematoda</taxon>
        <taxon>Chromadorea</taxon>
        <taxon>Rhabditida</taxon>
        <taxon>Tylenchina</taxon>
        <taxon>Panagrolaimomorpha</taxon>
        <taxon>Panagrolaimoidea</taxon>
        <taxon>Panagrolaimidae</taxon>
        <taxon>Panagrellus</taxon>
    </lineage>
</organism>
<protein>
    <submittedName>
        <fullName evidence="3">GATA-type domain-containing protein</fullName>
    </submittedName>
</protein>
<dbReference type="Proteomes" id="UP000492821">
    <property type="component" value="Unassembled WGS sequence"/>
</dbReference>
<feature type="region of interest" description="Disordered" evidence="1">
    <location>
        <begin position="90"/>
        <end position="129"/>
    </location>
</feature>
<proteinExistence type="predicted"/>
<feature type="compositionally biased region" description="Low complexity" evidence="1">
    <location>
        <begin position="99"/>
        <end position="118"/>
    </location>
</feature>
<name>A0A7E4UTP2_PANRE</name>
<dbReference type="AlphaFoldDB" id="A0A7E4UTP2"/>
<accession>A0A7E4UTP2</accession>